<evidence type="ECO:0000313" key="2">
    <source>
        <dbReference type="EMBL" id="GHB52359.1"/>
    </source>
</evidence>
<reference evidence="2" key="2">
    <citation type="submission" date="2020-09" db="EMBL/GenBank/DDBJ databases">
        <authorList>
            <person name="Sun Q."/>
            <person name="Kim S."/>
        </authorList>
    </citation>
    <scope>NUCLEOTIDE SEQUENCE</scope>
    <source>
        <strain evidence="2">KCTC 23224</strain>
    </source>
</reference>
<keyword evidence="3" id="KW-1185">Reference proteome</keyword>
<sequence length="352" mass="41269">MRFVMLFLLFLISSCSTKVETIQSDYYEIKTFTENDIPEAISLKGKKFDFPQLINPRHIFWEGDYLIVAERGNDTLMHVIDIKENKYIKRIGQNGLGPGEITMIHRFQKDKEKGNFWVYDAEQKIFAKYNLYSNSALSEIQFKQSEELFLAMDMVWSSDSTWMTIRADKEEKFVEFNIKGEIIQTFGSWEGMLDVKDVPYSVISSIHQGVLAADPARKHFVKVGVARDYIEILEKETGKIISVRGPEQFVPEFEVHYSGGYPYPHFHKNSPNFYTSCQPKSKYIYTLYFGKDMELYKEGLMDNRVLVFDYKGNIIMEFDLDHYLLSFTIDEENRKIYGITYDAEPNIVEFQF</sequence>
<reference evidence="2" key="1">
    <citation type="journal article" date="2014" name="Int. J. Syst. Evol. Microbiol.">
        <title>Complete genome sequence of Corynebacterium casei LMG S-19264T (=DSM 44701T), isolated from a smear-ripened cheese.</title>
        <authorList>
            <consortium name="US DOE Joint Genome Institute (JGI-PGF)"/>
            <person name="Walter F."/>
            <person name="Albersmeier A."/>
            <person name="Kalinowski J."/>
            <person name="Ruckert C."/>
        </authorList>
    </citation>
    <scope>NUCLEOTIDE SEQUENCE</scope>
    <source>
        <strain evidence="2">KCTC 23224</strain>
    </source>
</reference>
<dbReference type="AlphaFoldDB" id="A0A8J3D0Q9"/>
<dbReference type="PROSITE" id="PS51257">
    <property type="entry name" value="PROKAR_LIPOPROTEIN"/>
    <property type="match status" value="1"/>
</dbReference>
<dbReference type="EMBL" id="BMYF01000030">
    <property type="protein sequence ID" value="GHB52359.1"/>
    <property type="molecule type" value="Genomic_DNA"/>
</dbReference>
<feature type="chain" id="PRO_5035179760" description="TolB-like 6-blade propeller-like" evidence="1">
    <location>
        <begin position="19"/>
        <end position="352"/>
    </location>
</feature>
<gene>
    <name evidence="2" type="ORF">GCM10008106_36300</name>
</gene>
<evidence type="ECO:0008006" key="4">
    <source>
        <dbReference type="Google" id="ProtNLM"/>
    </source>
</evidence>
<dbReference type="SUPFAM" id="SSF50969">
    <property type="entry name" value="YVTN repeat-like/Quinoprotein amine dehydrogenase"/>
    <property type="match status" value="1"/>
</dbReference>
<name>A0A8J3D0Q9_9BACT</name>
<comment type="caution">
    <text evidence="2">The sequence shown here is derived from an EMBL/GenBank/DDBJ whole genome shotgun (WGS) entry which is preliminary data.</text>
</comment>
<proteinExistence type="predicted"/>
<accession>A0A8J3D0Q9</accession>
<protein>
    <recommendedName>
        <fullName evidence="4">TolB-like 6-blade propeller-like</fullName>
    </recommendedName>
</protein>
<organism evidence="2 3">
    <name type="scientific">Mongoliitalea lutea</name>
    <dbReference type="NCBI Taxonomy" id="849756"/>
    <lineage>
        <taxon>Bacteria</taxon>
        <taxon>Pseudomonadati</taxon>
        <taxon>Bacteroidota</taxon>
        <taxon>Cytophagia</taxon>
        <taxon>Cytophagales</taxon>
        <taxon>Cyclobacteriaceae</taxon>
        <taxon>Mongoliitalea</taxon>
    </lineage>
</organism>
<dbReference type="Pfam" id="PF15869">
    <property type="entry name" value="TolB_like"/>
    <property type="match status" value="1"/>
</dbReference>
<evidence type="ECO:0000313" key="3">
    <source>
        <dbReference type="Proteomes" id="UP000642809"/>
    </source>
</evidence>
<keyword evidence="1" id="KW-0732">Signal</keyword>
<feature type="signal peptide" evidence="1">
    <location>
        <begin position="1"/>
        <end position="18"/>
    </location>
</feature>
<dbReference type="InterPro" id="IPR011044">
    <property type="entry name" value="Quino_amine_DH_bsu"/>
</dbReference>
<evidence type="ECO:0000256" key="1">
    <source>
        <dbReference type="SAM" id="SignalP"/>
    </source>
</evidence>
<dbReference type="RefSeq" id="WP_189586328.1">
    <property type="nucleotide sequence ID" value="NZ_BMYF01000030.1"/>
</dbReference>
<dbReference type="Proteomes" id="UP000642809">
    <property type="component" value="Unassembled WGS sequence"/>
</dbReference>